<sequence>MSFEYRVLCCHVAVDVAILSGVEIIVIVATYLTGFQHPLMSCKSFNVSFLERYNEAPMISQHKICTTSGPLLFWIIIHVFTCLLALISIYKKSPTFLSGLLIVTSMDLLMSLAYLVVLLTFLIVNEPVDNILLMFMVGVVIFKIYEMLCARRLYWYLQWKQDNLMTPRSALVKFGGGENRNGEEENVDDVFQF</sequence>
<dbReference type="AlphaFoldDB" id="A0A9P1IYJ5"/>
<evidence type="ECO:0000256" key="1">
    <source>
        <dbReference type="SAM" id="Phobius"/>
    </source>
</evidence>
<feature type="transmembrane region" description="Helical" evidence="1">
    <location>
        <begin position="71"/>
        <end position="90"/>
    </location>
</feature>
<dbReference type="OrthoDB" id="5827554at2759"/>
<keyword evidence="1" id="KW-0472">Membrane</keyword>
<evidence type="ECO:0000313" key="2">
    <source>
        <dbReference type="EMBL" id="CAI5453602.1"/>
    </source>
</evidence>
<gene>
    <name evidence="2" type="ORF">CAMP_LOCUS16239</name>
</gene>
<evidence type="ECO:0000313" key="3">
    <source>
        <dbReference type="Proteomes" id="UP001152747"/>
    </source>
</evidence>
<protein>
    <submittedName>
        <fullName evidence="2">Uncharacterized protein</fullName>
    </submittedName>
</protein>
<feature type="transmembrane region" description="Helical" evidence="1">
    <location>
        <begin position="12"/>
        <end position="32"/>
    </location>
</feature>
<comment type="caution">
    <text evidence="2">The sequence shown here is derived from an EMBL/GenBank/DDBJ whole genome shotgun (WGS) entry which is preliminary data.</text>
</comment>
<dbReference type="Proteomes" id="UP001152747">
    <property type="component" value="Unassembled WGS sequence"/>
</dbReference>
<accession>A0A9P1IYJ5</accession>
<dbReference type="EMBL" id="CANHGI010000005">
    <property type="protein sequence ID" value="CAI5453602.1"/>
    <property type="molecule type" value="Genomic_DNA"/>
</dbReference>
<name>A0A9P1IYJ5_9PELO</name>
<keyword evidence="1" id="KW-0812">Transmembrane</keyword>
<feature type="transmembrane region" description="Helical" evidence="1">
    <location>
        <begin position="130"/>
        <end position="150"/>
    </location>
</feature>
<proteinExistence type="predicted"/>
<feature type="transmembrane region" description="Helical" evidence="1">
    <location>
        <begin position="97"/>
        <end position="124"/>
    </location>
</feature>
<keyword evidence="3" id="KW-1185">Reference proteome</keyword>
<reference evidence="2" key="1">
    <citation type="submission" date="2022-11" db="EMBL/GenBank/DDBJ databases">
        <authorList>
            <person name="Kikuchi T."/>
        </authorList>
    </citation>
    <scope>NUCLEOTIDE SEQUENCE</scope>
    <source>
        <strain evidence="2">PS1010</strain>
    </source>
</reference>
<organism evidence="2 3">
    <name type="scientific">Caenorhabditis angaria</name>
    <dbReference type="NCBI Taxonomy" id="860376"/>
    <lineage>
        <taxon>Eukaryota</taxon>
        <taxon>Metazoa</taxon>
        <taxon>Ecdysozoa</taxon>
        <taxon>Nematoda</taxon>
        <taxon>Chromadorea</taxon>
        <taxon>Rhabditida</taxon>
        <taxon>Rhabditina</taxon>
        <taxon>Rhabditomorpha</taxon>
        <taxon>Rhabditoidea</taxon>
        <taxon>Rhabditidae</taxon>
        <taxon>Peloderinae</taxon>
        <taxon>Caenorhabditis</taxon>
    </lineage>
</organism>
<keyword evidence="1" id="KW-1133">Transmembrane helix</keyword>